<evidence type="ECO:0000256" key="6">
    <source>
        <dbReference type="ARBA" id="ARBA00022737"/>
    </source>
</evidence>
<evidence type="ECO:0000256" key="8">
    <source>
        <dbReference type="ARBA" id="ARBA00023004"/>
    </source>
</evidence>
<evidence type="ECO:0000256" key="9">
    <source>
        <dbReference type="ARBA" id="ARBA00023232"/>
    </source>
</evidence>
<evidence type="ECO:0000256" key="5">
    <source>
        <dbReference type="ARBA" id="ARBA00022723"/>
    </source>
</evidence>
<dbReference type="InterPro" id="IPR004360">
    <property type="entry name" value="Glyas_Fos-R_dOase_dom"/>
</dbReference>
<dbReference type="Gene3D" id="3.10.180.10">
    <property type="entry name" value="2,3-Dihydroxybiphenyl 1,2-Dioxygenase, domain 1"/>
    <property type="match status" value="2"/>
</dbReference>
<evidence type="ECO:0000256" key="10">
    <source>
        <dbReference type="PIRNR" id="PIRNR009283"/>
    </source>
</evidence>
<dbReference type="GO" id="GO:0051213">
    <property type="term" value="F:dioxygenase activity"/>
    <property type="evidence" value="ECO:0007669"/>
    <property type="project" value="UniProtKB-KW"/>
</dbReference>
<feature type="domain" description="VOC" evidence="11">
    <location>
        <begin position="18"/>
        <end position="149"/>
    </location>
</feature>
<proteinExistence type="inferred from homology"/>
<organism evidence="12 13">
    <name type="scientific">Nesidiocoris tenuis</name>
    <dbReference type="NCBI Taxonomy" id="355587"/>
    <lineage>
        <taxon>Eukaryota</taxon>
        <taxon>Metazoa</taxon>
        <taxon>Ecdysozoa</taxon>
        <taxon>Arthropoda</taxon>
        <taxon>Hexapoda</taxon>
        <taxon>Insecta</taxon>
        <taxon>Pterygota</taxon>
        <taxon>Neoptera</taxon>
        <taxon>Paraneoptera</taxon>
        <taxon>Hemiptera</taxon>
        <taxon>Heteroptera</taxon>
        <taxon>Panheteroptera</taxon>
        <taxon>Cimicomorpha</taxon>
        <taxon>Miridae</taxon>
        <taxon>Dicyphina</taxon>
        <taxon>Nesidiocoris</taxon>
    </lineage>
</organism>
<dbReference type="InterPro" id="IPR005956">
    <property type="entry name" value="4OHPhenylPyrv_dOase"/>
</dbReference>
<dbReference type="PROSITE" id="PS51819">
    <property type="entry name" value="VOC"/>
    <property type="match status" value="2"/>
</dbReference>
<evidence type="ECO:0000256" key="7">
    <source>
        <dbReference type="ARBA" id="ARBA00022878"/>
    </source>
</evidence>
<keyword evidence="7" id="KW-0828">Tyrosine catabolism</keyword>
<feature type="domain" description="VOC" evidence="11">
    <location>
        <begin position="180"/>
        <end position="338"/>
    </location>
</feature>
<evidence type="ECO:0000259" key="11">
    <source>
        <dbReference type="PROSITE" id="PS51819"/>
    </source>
</evidence>
<keyword evidence="8" id="KW-0408">Iron</keyword>
<dbReference type="NCBIfam" id="TIGR01263">
    <property type="entry name" value="4HPPD"/>
    <property type="match status" value="1"/>
</dbReference>
<evidence type="ECO:0000256" key="3">
    <source>
        <dbReference type="ARBA" id="ARBA00005877"/>
    </source>
</evidence>
<name>A0ABN7AU39_9HEMI</name>
<evidence type="ECO:0000313" key="13">
    <source>
        <dbReference type="Proteomes" id="UP001307889"/>
    </source>
</evidence>
<gene>
    <name evidence="12" type="ORF">NTJ_08514</name>
</gene>
<keyword evidence="6" id="KW-0677">Repeat</keyword>
<keyword evidence="13" id="KW-1185">Reference proteome</keyword>
<protein>
    <recommendedName>
        <fullName evidence="4 10">4-hydroxyphenylpyruvate dioxygenase</fullName>
    </recommendedName>
</protein>
<dbReference type="InterPro" id="IPR037523">
    <property type="entry name" value="VOC_core"/>
</dbReference>
<dbReference type="PANTHER" id="PTHR11959">
    <property type="entry name" value="4-HYDROXYPHENYLPYRUVATE DIOXYGENASE"/>
    <property type="match status" value="1"/>
</dbReference>
<evidence type="ECO:0000256" key="2">
    <source>
        <dbReference type="ARBA" id="ARBA00005162"/>
    </source>
</evidence>
<dbReference type="InterPro" id="IPR041735">
    <property type="entry name" value="4OHPhenylPyrv_dOase_C"/>
</dbReference>
<dbReference type="PANTHER" id="PTHR11959:SF1">
    <property type="entry name" value="4-HYDROXYPHENYLPYRUVATE DIOXYGENASE"/>
    <property type="match status" value="1"/>
</dbReference>
<dbReference type="Proteomes" id="UP001307889">
    <property type="component" value="Chromosome 6"/>
</dbReference>
<evidence type="ECO:0000256" key="1">
    <source>
        <dbReference type="ARBA" id="ARBA00001962"/>
    </source>
</evidence>
<keyword evidence="5" id="KW-0479">Metal-binding</keyword>
<dbReference type="InterPro" id="IPR029068">
    <property type="entry name" value="Glyas_Bleomycin-R_OHBP_Dase"/>
</dbReference>
<comment type="similarity">
    <text evidence="3 10">Belongs to the 4HPPD family.</text>
</comment>
<dbReference type="CDD" id="cd08342">
    <property type="entry name" value="HPPD_N_like"/>
    <property type="match status" value="1"/>
</dbReference>
<dbReference type="Pfam" id="PF13669">
    <property type="entry name" value="Glyoxalase_4"/>
    <property type="match status" value="1"/>
</dbReference>
<accession>A0ABN7AU39</accession>
<comment type="pathway">
    <text evidence="2">Amino-acid degradation; L-phenylalanine degradation; acetoacetate and fumarate from L-phenylalanine: step 3/6.</text>
</comment>
<keyword evidence="9" id="KW-0585">Phenylalanine catabolism</keyword>
<dbReference type="CDD" id="cd07250">
    <property type="entry name" value="HPPD_C_like"/>
    <property type="match status" value="1"/>
</dbReference>
<keyword evidence="12" id="KW-0223">Dioxygenase</keyword>
<evidence type="ECO:0000313" key="12">
    <source>
        <dbReference type="EMBL" id="BES95705.1"/>
    </source>
</evidence>
<reference evidence="12 13" key="1">
    <citation type="submission" date="2023-09" db="EMBL/GenBank/DDBJ databases">
        <title>Nesidiocoris tenuis whole genome shotgun sequence.</title>
        <authorList>
            <person name="Shibata T."/>
            <person name="Shimoda M."/>
            <person name="Kobayashi T."/>
            <person name="Uehara T."/>
        </authorList>
    </citation>
    <scope>NUCLEOTIDE SEQUENCE [LARGE SCALE GENOMIC DNA]</scope>
    <source>
        <strain evidence="12 13">Japan</strain>
    </source>
</reference>
<keyword evidence="12" id="KW-0560">Oxidoreductase</keyword>
<comment type="cofactor">
    <cofactor evidence="1">
        <name>Fe cation</name>
        <dbReference type="ChEBI" id="CHEBI:24875"/>
    </cofactor>
</comment>
<evidence type="ECO:0000256" key="4">
    <source>
        <dbReference type="ARBA" id="ARBA00013222"/>
    </source>
</evidence>
<dbReference type="Pfam" id="PF00903">
    <property type="entry name" value="Glyoxalase"/>
    <property type="match status" value="1"/>
</dbReference>
<dbReference type="PIRSF" id="PIRSF009283">
    <property type="entry name" value="HPP_dOase"/>
    <property type="match status" value="1"/>
</dbReference>
<sequence>MTTYQDKGPKPEGGKFLSFDHIVFWVGNAKQAASHYCARFGFEPIAYKGLETGSRDYAAHVVKQNKIYFMFVSAYEPTEVELNSHIAKHGDGVKDVAFAVEDLDTIVKKAHERGAKIVRDIWEEKDEFGSVRMAIVQTFGDTTHTFVDRSNYTGVFLPGFKRTPTKDVLLRKLPPTKLDFVDHVVGNQPDMEMEDIAKWYEKTLMFHRFWSVDDSQLHTDYSALRSIVMTNWDETVKMPINEPAPGKKRSQIKEYVDYYGGAGVQHIALNTQDIISAITNLKERGLEFMEVPDVYYDMLRERLKADNFHIEEDLDVLQKLKILIDYDENGYLLQIFSRNMQDRPTLFIEVIQRRNHQGFGAGNFKALFEAIEREQEARGNL</sequence>
<dbReference type="InterPro" id="IPR041736">
    <property type="entry name" value="4OHPhenylPyrv_dOase_N"/>
</dbReference>
<dbReference type="SUPFAM" id="SSF54593">
    <property type="entry name" value="Glyoxalase/Bleomycin resistance protein/Dihydroxybiphenyl dioxygenase"/>
    <property type="match status" value="1"/>
</dbReference>
<dbReference type="EMBL" id="AP028914">
    <property type="protein sequence ID" value="BES95705.1"/>
    <property type="molecule type" value="Genomic_DNA"/>
</dbReference>